<feature type="transmembrane region" description="Helical" evidence="1">
    <location>
        <begin position="175"/>
        <end position="196"/>
    </location>
</feature>
<feature type="transmembrane region" description="Helical" evidence="1">
    <location>
        <begin position="97"/>
        <end position="127"/>
    </location>
</feature>
<dbReference type="Pfam" id="PF12730">
    <property type="entry name" value="ABC2_membrane_4"/>
    <property type="match status" value="1"/>
</dbReference>
<feature type="transmembrane region" description="Helical" evidence="1">
    <location>
        <begin position="21"/>
        <end position="37"/>
    </location>
</feature>
<dbReference type="RefSeq" id="WP_090713757.1">
    <property type="nucleotide sequence ID" value="NZ_CBCSKY010000012.1"/>
</dbReference>
<organism evidence="2 3">
    <name type="scientific">Paenibacillus typhae</name>
    <dbReference type="NCBI Taxonomy" id="1174501"/>
    <lineage>
        <taxon>Bacteria</taxon>
        <taxon>Bacillati</taxon>
        <taxon>Bacillota</taxon>
        <taxon>Bacilli</taxon>
        <taxon>Bacillales</taxon>
        <taxon>Paenibacillaceae</taxon>
        <taxon>Paenibacillus</taxon>
    </lineage>
</organism>
<feature type="transmembrane region" description="Helical" evidence="1">
    <location>
        <begin position="202"/>
        <end position="220"/>
    </location>
</feature>
<keyword evidence="1" id="KW-0812">Transmembrane</keyword>
<evidence type="ECO:0000256" key="1">
    <source>
        <dbReference type="SAM" id="Phobius"/>
    </source>
</evidence>
<proteinExistence type="predicted"/>
<feature type="transmembrane region" description="Helical" evidence="1">
    <location>
        <begin position="57"/>
        <end position="76"/>
    </location>
</feature>
<reference evidence="3" key="1">
    <citation type="submission" date="2016-10" db="EMBL/GenBank/DDBJ databases">
        <authorList>
            <person name="Varghese N."/>
            <person name="Submissions S."/>
        </authorList>
    </citation>
    <scope>NUCLEOTIDE SEQUENCE [LARGE SCALE GENOMIC DNA]</scope>
    <source>
        <strain evidence="3">CGMCC 1.11012</strain>
    </source>
</reference>
<keyword evidence="3" id="KW-1185">Reference proteome</keyword>
<gene>
    <name evidence="2" type="ORF">SAMN05216192_107108</name>
</gene>
<dbReference type="STRING" id="1174501.SAMN05216192_107108"/>
<keyword evidence="1" id="KW-1133">Transmembrane helix</keyword>
<dbReference type="AlphaFoldDB" id="A0A1G8MHF2"/>
<dbReference type="PANTHER" id="PTHR37305:SF1">
    <property type="entry name" value="MEMBRANE PROTEIN"/>
    <property type="match status" value="1"/>
</dbReference>
<protein>
    <submittedName>
        <fullName evidence="2">ABC-2 family transporter protein</fullName>
    </submittedName>
</protein>
<dbReference type="PANTHER" id="PTHR37305">
    <property type="entry name" value="INTEGRAL MEMBRANE PROTEIN-RELATED"/>
    <property type="match status" value="1"/>
</dbReference>
<evidence type="ECO:0000313" key="3">
    <source>
        <dbReference type="Proteomes" id="UP000199050"/>
    </source>
</evidence>
<evidence type="ECO:0000313" key="2">
    <source>
        <dbReference type="EMBL" id="SDI67373.1"/>
    </source>
</evidence>
<dbReference type="EMBL" id="FNDX01000007">
    <property type="protein sequence ID" value="SDI67373.1"/>
    <property type="molecule type" value="Genomic_DNA"/>
</dbReference>
<accession>A0A1G8MHF2</accession>
<dbReference type="OrthoDB" id="9784784at2"/>
<sequence length="229" mass="24842">MLKLIRLELRKNKISLFKGSLIAVLAIILFMLLVVFTEIDDAGDFATYADVFDGVHIFVKVVFMVFGSVLISKLVIDEYKNNTIDLLFMYPIPRKKLMAAKLLIVSLFMLVTIFVSNVVVGAAMALFNHYFVEAISGELTTGLIGEQLTMSASDAVYSAGIGLIPLFFGMRKKSVPVTIVSGVLIAGVLSSNFGSFRLGNQVGVSLFLGLAGVAVAYLSIRKIETQDVG</sequence>
<keyword evidence="1" id="KW-0472">Membrane</keyword>
<dbReference type="Proteomes" id="UP000199050">
    <property type="component" value="Unassembled WGS sequence"/>
</dbReference>
<name>A0A1G8MHF2_9BACL</name>